<dbReference type="InterPro" id="IPR002347">
    <property type="entry name" value="SDR_fam"/>
</dbReference>
<dbReference type="PANTHER" id="PTHR43639">
    <property type="entry name" value="OXIDOREDUCTASE, SHORT-CHAIN DEHYDROGENASE/REDUCTASE FAMILY (AFU_ORTHOLOGUE AFUA_5G02870)"/>
    <property type="match status" value="1"/>
</dbReference>
<dbReference type="PRINTS" id="PR00080">
    <property type="entry name" value="SDRFAMILY"/>
</dbReference>
<keyword evidence="4" id="KW-1185">Reference proteome</keyword>
<evidence type="ECO:0000313" key="4">
    <source>
        <dbReference type="Proteomes" id="UP000282971"/>
    </source>
</evidence>
<dbReference type="Proteomes" id="UP000282971">
    <property type="component" value="Unassembled WGS sequence"/>
</dbReference>
<dbReference type="Pfam" id="PF13561">
    <property type="entry name" value="adh_short_C2"/>
    <property type="match status" value="1"/>
</dbReference>
<evidence type="ECO:0000313" key="3">
    <source>
        <dbReference type="EMBL" id="RVT90263.1"/>
    </source>
</evidence>
<dbReference type="OrthoDB" id="9804774at2"/>
<dbReference type="GO" id="GO:0016491">
    <property type="term" value="F:oxidoreductase activity"/>
    <property type="evidence" value="ECO:0007669"/>
    <property type="project" value="UniProtKB-KW"/>
</dbReference>
<evidence type="ECO:0000256" key="1">
    <source>
        <dbReference type="ARBA" id="ARBA00006484"/>
    </source>
</evidence>
<dbReference type="InterPro" id="IPR036291">
    <property type="entry name" value="NAD(P)-bd_dom_sf"/>
</dbReference>
<gene>
    <name evidence="3" type="ORF">EOD43_18405</name>
</gene>
<keyword evidence="2" id="KW-0560">Oxidoreductase</keyword>
<sequence>MRQSQMMMHGERRLWLSLISPLTPRPWAASLRQGVTPLHCLESTQRRERCNDIGVGKTMDFENKVAIVTGAGGKLGRAIATGLAQGGARVLIADVKADLLEETAALIREAGGTVEILVSDLTKKDGCVAIVDAAVSAFGRLDIVVNNAGYISFSRLAAVTAEDWERTFQVNVHAPFFIIQAAMPHLLKSHGNVVNVASNAAFKGQAYTPAYGASKAALVNATKSLALEFIHEPVRINCVAPGATNTNMGTNTAIPQDVDYALVGRLTPLRPFAEPEAVAEVVLFVASDRASAVHGATYLADIGMMAG</sequence>
<dbReference type="EMBL" id="SACN01000003">
    <property type="protein sequence ID" value="RVT90263.1"/>
    <property type="molecule type" value="Genomic_DNA"/>
</dbReference>
<name>A0A437LY60_9SPHN</name>
<dbReference type="Gene3D" id="3.40.50.720">
    <property type="entry name" value="NAD(P)-binding Rossmann-like Domain"/>
    <property type="match status" value="1"/>
</dbReference>
<proteinExistence type="inferred from homology"/>
<dbReference type="PRINTS" id="PR00081">
    <property type="entry name" value="GDHRDH"/>
</dbReference>
<comment type="caution">
    <text evidence="3">The sequence shown here is derived from an EMBL/GenBank/DDBJ whole genome shotgun (WGS) entry which is preliminary data.</text>
</comment>
<dbReference type="AlphaFoldDB" id="A0A437LY60"/>
<dbReference type="FunFam" id="3.40.50.720:FF:000084">
    <property type="entry name" value="Short-chain dehydrogenase reductase"/>
    <property type="match status" value="1"/>
</dbReference>
<dbReference type="SUPFAM" id="SSF51735">
    <property type="entry name" value="NAD(P)-binding Rossmann-fold domains"/>
    <property type="match status" value="1"/>
</dbReference>
<protein>
    <submittedName>
        <fullName evidence="3">SDR family oxidoreductase</fullName>
    </submittedName>
</protein>
<reference evidence="3 4" key="1">
    <citation type="submission" date="2019-01" db="EMBL/GenBank/DDBJ databases">
        <authorList>
            <person name="Chen W.-M."/>
        </authorList>
    </citation>
    <scope>NUCLEOTIDE SEQUENCE [LARGE SCALE GENOMIC DNA]</scope>
    <source>
        <strain evidence="3 4">CCP-7</strain>
    </source>
</reference>
<organism evidence="3 4">
    <name type="scientific">Sphingomonas crocodyli</name>
    <dbReference type="NCBI Taxonomy" id="1979270"/>
    <lineage>
        <taxon>Bacteria</taxon>
        <taxon>Pseudomonadati</taxon>
        <taxon>Pseudomonadota</taxon>
        <taxon>Alphaproteobacteria</taxon>
        <taxon>Sphingomonadales</taxon>
        <taxon>Sphingomonadaceae</taxon>
        <taxon>Sphingomonas</taxon>
    </lineage>
</organism>
<accession>A0A437LY60</accession>
<comment type="similarity">
    <text evidence="1">Belongs to the short-chain dehydrogenases/reductases (SDR) family.</text>
</comment>
<dbReference type="PANTHER" id="PTHR43639:SF1">
    <property type="entry name" value="SHORT-CHAIN DEHYDROGENASE_REDUCTASE FAMILY PROTEIN"/>
    <property type="match status" value="1"/>
</dbReference>
<dbReference type="CDD" id="cd05233">
    <property type="entry name" value="SDR_c"/>
    <property type="match status" value="1"/>
</dbReference>
<evidence type="ECO:0000256" key="2">
    <source>
        <dbReference type="ARBA" id="ARBA00023002"/>
    </source>
</evidence>